<evidence type="ECO:0000256" key="1">
    <source>
        <dbReference type="SAM" id="Coils"/>
    </source>
</evidence>
<name>A0A7W2HJA6_9ACTN</name>
<reference evidence="2 3" key="1">
    <citation type="submission" date="2020-07" db="EMBL/GenBank/DDBJ databases">
        <title>Streptomyces isolated from Indian soil.</title>
        <authorList>
            <person name="Mandal S."/>
            <person name="Maiti P.K."/>
        </authorList>
    </citation>
    <scope>NUCLEOTIDE SEQUENCE [LARGE SCALE GENOMIC DNA]</scope>
    <source>
        <strain evidence="2 3">PSKA54</strain>
    </source>
</reference>
<proteinExistence type="predicted"/>
<keyword evidence="1" id="KW-0175">Coiled coil</keyword>
<dbReference type="RefSeq" id="WP_181867345.1">
    <property type="nucleotide sequence ID" value="NZ_JACEQY010000049.1"/>
</dbReference>
<evidence type="ECO:0000313" key="3">
    <source>
        <dbReference type="Proteomes" id="UP000586976"/>
    </source>
</evidence>
<accession>A0A7W2HJA6</accession>
<feature type="coiled-coil region" evidence="1">
    <location>
        <begin position="675"/>
        <end position="702"/>
    </location>
</feature>
<dbReference type="Proteomes" id="UP000586976">
    <property type="component" value="Unassembled WGS sequence"/>
</dbReference>
<keyword evidence="3" id="KW-1185">Reference proteome</keyword>
<gene>
    <name evidence="2" type="ORF">H1V43_32100</name>
</gene>
<evidence type="ECO:0000313" key="2">
    <source>
        <dbReference type="EMBL" id="MBA4865907.1"/>
    </source>
</evidence>
<comment type="caution">
    <text evidence="2">The sequence shown here is derived from an EMBL/GenBank/DDBJ whole genome shotgun (WGS) entry which is preliminary data.</text>
</comment>
<feature type="coiled-coil region" evidence="1">
    <location>
        <begin position="468"/>
        <end position="524"/>
    </location>
</feature>
<protein>
    <submittedName>
        <fullName evidence="2">Uncharacterized protein</fullName>
    </submittedName>
</protein>
<dbReference type="AlphaFoldDB" id="A0A7W2HJA6"/>
<dbReference type="EMBL" id="JACEQY010000049">
    <property type="protein sequence ID" value="MBA4865907.1"/>
    <property type="molecule type" value="Genomic_DNA"/>
</dbReference>
<sequence length="947" mass="98526">MADDVQITVHVRDLTGPGFNSVNRNIDQLQRQANQMGASLRIVGGQLGNLSTAAGNAGQSMGGGMGLRGQLIGVAAALGTTLLPALGALSPMLFGLAGVGGAAALAMDDLKKEAKKLKPEFEQLQKAASKAVMPGVKRAMDDVKGAMKGLHPVVKEGGEAFGDFVERAADFANSPAFKGALLKNVEMGSGFFKDFTDSLMGFTQAFLDFGTKSQPTLDSFQRLFGGLLDSGLPGMFKGLERGVEGSSQVLDGLAYMLNDKLLPAFGRFAGELARVSGPYLKEFFSIVGGSGAGAMDALAGALRLAEPLIRDAAYGLRTIRDVAALVGPTVKDTALAIVGAFAPVGSEVDKAAGPFQRLNQWVKENKIGIMEASRVFGSAVLGMVGAAVESAPTIIEAFRFVSVGVLTAIDGMVSGLARAFGDVPVIGDKLKAANEDFDRFKGSFLSGLEAAETKSRNFANEVGPRLSAGKLKLDINNWESQIATAKAQMKSVPPSKRADLKAHIADLQAKVRRAKADLASVRSRTVTLTTRYVVVGGQARQSGAQGSQLKYARGGKVRGYAGGGNVQAYPDGGYVQGPGSGTSDDILTLLGSGNVIRSSNTEFIVNARATAKHRRLLEMINNDRLPRFAKGGSVGKAARGARDEIRAATSGSTERSLLRLMDAISKGHIKMATALKQVNSALEKAKDKLSDLKSVASQLKDSVKSGIISGANITRAATAGEGHVTVAGIMGGLTEGRDKASSFAKALKALKKKGLSKDLIAQIAEAGIEGGGLETAEALMGASKSELKSMNQLQKQISTAAGSAGQTAADAMYKAQIQVQEKLVKALDRVADALKNTKKKAVGGAAGGLTVVGEEGPELLRLPHGSTVYPAGQSRRMAWQSMLNAPRTMPARGGTAGAYPGAGRPIIVHQTITLDGQVIARQIFDPLRKEIRVRGGNVQSALGQGAG</sequence>
<organism evidence="2 3">
    <name type="scientific">Streptomyces himalayensis subsp. aureolus</name>
    <dbReference type="NCBI Taxonomy" id="2758039"/>
    <lineage>
        <taxon>Bacteria</taxon>
        <taxon>Bacillati</taxon>
        <taxon>Actinomycetota</taxon>
        <taxon>Actinomycetes</taxon>
        <taxon>Kitasatosporales</taxon>
        <taxon>Streptomycetaceae</taxon>
        <taxon>Streptomyces</taxon>
        <taxon>Streptomyces himalayensis</taxon>
    </lineage>
</organism>